<evidence type="ECO:0000256" key="1">
    <source>
        <dbReference type="SAM" id="MobiDB-lite"/>
    </source>
</evidence>
<gene>
    <name evidence="2" type="ORF">QO019_001912</name>
</gene>
<dbReference type="EMBL" id="JAUSWC010000005">
    <property type="protein sequence ID" value="MDQ0487070.1"/>
    <property type="molecule type" value="Genomic_DNA"/>
</dbReference>
<feature type="region of interest" description="Disordered" evidence="1">
    <location>
        <begin position="1"/>
        <end position="27"/>
    </location>
</feature>
<sequence>MRKAHKHKVPCSPPQRGFEAPGYDPGAFLPPPRGHAICCTHDE</sequence>
<accession>A0ABU0KCG2</accession>
<name>A0ABU0KCG2_9ACTN</name>
<protein>
    <submittedName>
        <fullName evidence="2">Uncharacterized protein</fullName>
    </submittedName>
</protein>
<proteinExistence type="predicted"/>
<reference evidence="2 3" key="1">
    <citation type="submission" date="2023-07" db="EMBL/GenBank/DDBJ databases">
        <title>Genomic Encyclopedia of Type Strains, Phase IV (KMG-IV): sequencing the most valuable type-strain genomes for metagenomic binning, comparative biology and taxonomic classification.</title>
        <authorList>
            <person name="Goeker M."/>
        </authorList>
    </citation>
    <scope>NUCLEOTIDE SEQUENCE [LARGE SCALE GENOMIC DNA]</scope>
    <source>
        <strain evidence="2 3">DSM 40573</strain>
    </source>
</reference>
<dbReference type="Proteomes" id="UP001236795">
    <property type="component" value="Unassembled WGS sequence"/>
</dbReference>
<keyword evidence="3" id="KW-1185">Reference proteome</keyword>
<comment type="caution">
    <text evidence="2">The sequence shown here is derived from an EMBL/GenBank/DDBJ whole genome shotgun (WGS) entry which is preliminary data.</text>
</comment>
<organism evidence="2 3">
    <name type="scientific">Streptomyces thermodiastaticus</name>
    <dbReference type="NCBI Taxonomy" id="44061"/>
    <lineage>
        <taxon>Bacteria</taxon>
        <taxon>Bacillati</taxon>
        <taxon>Actinomycetota</taxon>
        <taxon>Actinomycetes</taxon>
        <taxon>Kitasatosporales</taxon>
        <taxon>Streptomycetaceae</taxon>
        <taxon>Streptomyces</taxon>
    </lineage>
</organism>
<evidence type="ECO:0000313" key="2">
    <source>
        <dbReference type="EMBL" id="MDQ0487070.1"/>
    </source>
</evidence>
<evidence type="ECO:0000313" key="3">
    <source>
        <dbReference type="Proteomes" id="UP001236795"/>
    </source>
</evidence>